<evidence type="ECO:0000256" key="5">
    <source>
        <dbReference type="SAM" id="SignalP"/>
    </source>
</evidence>
<dbReference type="GO" id="GO:0008234">
    <property type="term" value="F:cysteine-type peptidase activity"/>
    <property type="evidence" value="ECO:0007669"/>
    <property type="project" value="UniProtKB-KW"/>
</dbReference>
<dbReference type="RefSeq" id="WP_135277856.1">
    <property type="nucleotide sequence ID" value="NZ_PQVH01000009.1"/>
</dbReference>
<dbReference type="InterPro" id="IPR038765">
    <property type="entry name" value="Papain-like_cys_pep_sf"/>
</dbReference>
<evidence type="ECO:0000256" key="2">
    <source>
        <dbReference type="ARBA" id="ARBA00022670"/>
    </source>
</evidence>
<sequence>MAKFTYYNYLVCLVLALTSASCAATPNGLTSTNTLTEKSTPAEPVEAHHAWPERAREVLVSALSLTGITYKYGGTSPETGFDCSGFVRYVYQQATNLSLPHGAKAISQLGKSVSKSDLQPGDLVFFNTLKSTFSHVGIYVGNNRFIHSPSSGGGVRVDDMQTSYWSKRFNGAQRIEPEQDKN</sequence>
<evidence type="ECO:0000256" key="4">
    <source>
        <dbReference type="ARBA" id="ARBA00022807"/>
    </source>
</evidence>
<dbReference type="Proteomes" id="UP000297706">
    <property type="component" value="Unassembled WGS sequence"/>
</dbReference>
<dbReference type="SUPFAM" id="SSF54001">
    <property type="entry name" value="Cysteine proteinases"/>
    <property type="match status" value="1"/>
</dbReference>
<comment type="similarity">
    <text evidence="1">Belongs to the peptidase C40 family.</text>
</comment>
<protein>
    <submittedName>
        <fullName evidence="7">Glycoside hydrolase</fullName>
    </submittedName>
</protein>
<keyword evidence="5" id="KW-0732">Signal</keyword>
<feature type="domain" description="NlpC/P60" evidence="6">
    <location>
        <begin position="52"/>
        <end position="176"/>
    </location>
</feature>
<dbReference type="InterPro" id="IPR000064">
    <property type="entry name" value="NLP_P60_dom"/>
</dbReference>
<evidence type="ECO:0000313" key="7">
    <source>
        <dbReference type="EMBL" id="TFW71137.1"/>
    </source>
</evidence>
<dbReference type="InterPro" id="IPR051202">
    <property type="entry name" value="Peptidase_C40"/>
</dbReference>
<keyword evidence="3 7" id="KW-0378">Hydrolase</keyword>
<accession>A0A4Y9VRZ9</accession>
<dbReference type="Gene3D" id="3.90.1720.10">
    <property type="entry name" value="endopeptidase domain like (from Nostoc punctiforme)"/>
    <property type="match status" value="1"/>
</dbReference>
<evidence type="ECO:0000313" key="8">
    <source>
        <dbReference type="Proteomes" id="UP000297706"/>
    </source>
</evidence>
<feature type="chain" id="PRO_5021237661" evidence="5">
    <location>
        <begin position="24"/>
        <end position="182"/>
    </location>
</feature>
<dbReference type="AlphaFoldDB" id="A0A4Y9VRZ9"/>
<comment type="caution">
    <text evidence="7">The sequence shown here is derived from an EMBL/GenBank/DDBJ whole genome shotgun (WGS) entry which is preliminary data.</text>
</comment>
<dbReference type="Pfam" id="PF00877">
    <property type="entry name" value="NLPC_P60"/>
    <property type="match status" value="1"/>
</dbReference>
<reference evidence="7 8" key="1">
    <citation type="submission" date="2018-02" db="EMBL/GenBank/DDBJ databases">
        <title>A novel lanthanide dependent methylotroph, Methylotenera sp. La3113.</title>
        <authorList>
            <person name="Lv H."/>
            <person name="Tani A."/>
        </authorList>
    </citation>
    <scope>NUCLEOTIDE SEQUENCE [LARGE SCALE GENOMIC DNA]</scope>
    <source>
        <strain evidence="7 8">La3113</strain>
    </source>
</reference>
<dbReference type="OrthoDB" id="9807055at2"/>
<organism evidence="7 8">
    <name type="scientific">Methylotenera oryzisoli</name>
    <dbReference type="NCBI Taxonomy" id="2080758"/>
    <lineage>
        <taxon>Bacteria</taxon>
        <taxon>Pseudomonadati</taxon>
        <taxon>Pseudomonadota</taxon>
        <taxon>Betaproteobacteria</taxon>
        <taxon>Nitrosomonadales</taxon>
        <taxon>Methylophilaceae</taxon>
        <taxon>Methylotenera</taxon>
    </lineage>
</organism>
<keyword evidence="2" id="KW-0645">Protease</keyword>
<dbReference type="PROSITE" id="PS51935">
    <property type="entry name" value="NLPC_P60"/>
    <property type="match status" value="1"/>
</dbReference>
<dbReference type="PANTHER" id="PTHR47053:SF1">
    <property type="entry name" value="MUREIN DD-ENDOPEPTIDASE MEPH-RELATED"/>
    <property type="match status" value="1"/>
</dbReference>
<gene>
    <name evidence="7" type="ORF">C3Y98_07655</name>
</gene>
<dbReference type="PROSITE" id="PS51257">
    <property type="entry name" value="PROKAR_LIPOPROTEIN"/>
    <property type="match status" value="1"/>
</dbReference>
<keyword evidence="4" id="KW-0788">Thiol protease</keyword>
<dbReference type="GO" id="GO:0006508">
    <property type="term" value="P:proteolysis"/>
    <property type="evidence" value="ECO:0007669"/>
    <property type="project" value="UniProtKB-KW"/>
</dbReference>
<dbReference type="PANTHER" id="PTHR47053">
    <property type="entry name" value="MUREIN DD-ENDOPEPTIDASE MEPH-RELATED"/>
    <property type="match status" value="1"/>
</dbReference>
<dbReference type="EMBL" id="PQVH01000009">
    <property type="protein sequence ID" value="TFW71137.1"/>
    <property type="molecule type" value="Genomic_DNA"/>
</dbReference>
<evidence type="ECO:0000256" key="3">
    <source>
        <dbReference type="ARBA" id="ARBA00022801"/>
    </source>
</evidence>
<name>A0A4Y9VRZ9_9PROT</name>
<evidence type="ECO:0000256" key="1">
    <source>
        <dbReference type="ARBA" id="ARBA00007074"/>
    </source>
</evidence>
<feature type="signal peptide" evidence="5">
    <location>
        <begin position="1"/>
        <end position="23"/>
    </location>
</feature>
<keyword evidence="8" id="KW-1185">Reference proteome</keyword>
<proteinExistence type="inferred from homology"/>
<evidence type="ECO:0000259" key="6">
    <source>
        <dbReference type="PROSITE" id="PS51935"/>
    </source>
</evidence>